<dbReference type="PANTHER" id="PTHR30576:SF10">
    <property type="entry name" value="SLL5057 PROTEIN"/>
    <property type="match status" value="1"/>
</dbReference>
<keyword evidence="3" id="KW-1133">Transmembrane helix</keyword>
<dbReference type="PANTHER" id="PTHR30576">
    <property type="entry name" value="COLANIC BIOSYNTHESIS UDP-GLUCOSE LIPID CARRIER TRANSFERASE"/>
    <property type="match status" value="1"/>
</dbReference>
<dbReference type="EMBL" id="BMZF01000002">
    <property type="protein sequence ID" value="GHA47581.1"/>
    <property type="molecule type" value="Genomic_DNA"/>
</dbReference>
<evidence type="ECO:0000313" key="5">
    <source>
        <dbReference type="EMBL" id="GHA47581.1"/>
    </source>
</evidence>
<organism evidence="5 6">
    <name type="scientific">Paramylibacter ulvae</name>
    <dbReference type="NCBI Taxonomy" id="1651968"/>
    <lineage>
        <taxon>Bacteria</taxon>
        <taxon>Pseudomonadati</taxon>
        <taxon>Pseudomonadota</taxon>
        <taxon>Alphaproteobacteria</taxon>
        <taxon>Rhodobacterales</taxon>
        <taxon>Paracoccaceae</taxon>
        <taxon>Paramylibacter</taxon>
    </lineage>
</organism>
<dbReference type="GO" id="GO:0016740">
    <property type="term" value="F:transferase activity"/>
    <property type="evidence" value="ECO:0007669"/>
    <property type="project" value="UniProtKB-KW"/>
</dbReference>
<sequence length="188" mass="21497">MNNRVFDLGVSIPLFLIALPVILVICVAVSIESRGAPIFRQTRLGKDEKLFSLYKIRTMKKGTGDHPTHTVGGEHITRIGRFLRKSKFDELPQFWNVIIGDMRLVGPRPNLPNQQPLILIRRQYGVFRTRPGITGLAQVNNIDMSTHETLAIADKEYIERQNIWLDIQILLSTFARTKAPRLNHSIFQ</sequence>
<dbReference type="Proteomes" id="UP000634455">
    <property type="component" value="Unassembled WGS sequence"/>
</dbReference>
<comment type="similarity">
    <text evidence="1">Belongs to the bacterial sugar transferase family.</text>
</comment>
<accession>A0ABQ3CYJ4</accession>
<comment type="caution">
    <text evidence="5">The sequence shown here is derived from an EMBL/GenBank/DDBJ whole genome shotgun (WGS) entry which is preliminary data.</text>
</comment>
<dbReference type="RefSeq" id="WP_189639547.1">
    <property type="nucleotide sequence ID" value="NZ_BMZF01000002.1"/>
</dbReference>
<evidence type="ECO:0000256" key="3">
    <source>
        <dbReference type="SAM" id="Phobius"/>
    </source>
</evidence>
<protein>
    <submittedName>
        <fullName evidence="5">Sugar transferase</fullName>
    </submittedName>
</protein>
<gene>
    <name evidence="5" type="ORF">GCM10008927_10490</name>
</gene>
<feature type="domain" description="Bacterial sugar transferase" evidence="4">
    <location>
        <begin position="4"/>
        <end position="175"/>
    </location>
</feature>
<dbReference type="InterPro" id="IPR003362">
    <property type="entry name" value="Bact_transf"/>
</dbReference>
<keyword evidence="5" id="KW-0808">Transferase</keyword>
<keyword evidence="2" id="KW-0270">Exopolysaccharide synthesis</keyword>
<name>A0ABQ3CYJ4_9RHOB</name>
<evidence type="ECO:0000256" key="2">
    <source>
        <dbReference type="ARBA" id="ARBA00023169"/>
    </source>
</evidence>
<evidence type="ECO:0000256" key="1">
    <source>
        <dbReference type="ARBA" id="ARBA00006464"/>
    </source>
</evidence>
<feature type="transmembrane region" description="Helical" evidence="3">
    <location>
        <begin position="12"/>
        <end position="31"/>
    </location>
</feature>
<keyword evidence="6" id="KW-1185">Reference proteome</keyword>
<dbReference type="Pfam" id="PF02397">
    <property type="entry name" value="Bac_transf"/>
    <property type="match status" value="1"/>
</dbReference>
<keyword evidence="3" id="KW-0472">Membrane</keyword>
<keyword evidence="3" id="KW-0812">Transmembrane</keyword>
<reference evidence="6" key="1">
    <citation type="journal article" date="2019" name="Int. J. Syst. Evol. Microbiol.">
        <title>The Global Catalogue of Microorganisms (GCM) 10K type strain sequencing project: providing services to taxonomists for standard genome sequencing and annotation.</title>
        <authorList>
            <consortium name="The Broad Institute Genomics Platform"/>
            <consortium name="The Broad Institute Genome Sequencing Center for Infectious Disease"/>
            <person name="Wu L."/>
            <person name="Ma J."/>
        </authorList>
    </citation>
    <scope>NUCLEOTIDE SEQUENCE [LARGE SCALE GENOMIC DNA]</scope>
    <source>
        <strain evidence="6">KCTC 32465</strain>
    </source>
</reference>
<proteinExistence type="inferred from homology"/>
<evidence type="ECO:0000259" key="4">
    <source>
        <dbReference type="Pfam" id="PF02397"/>
    </source>
</evidence>
<evidence type="ECO:0000313" key="6">
    <source>
        <dbReference type="Proteomes" id="UP000634455"/>
    </source>
</evidence>